<keyword evidence="1" id="KW-1185">Reference proteome</keyword>
<reference evidence="2" key="1">
    <citation type="submission" date="2022-11" db="UniProtKB">
        <authorList>
            <consortium name="WormBaseParasite"/>
        </authorList>
    </citation>
    <scope>IDENTIFICATION</scope>
</reference>
<dbReference type="Proteomes" id="UP000887569">
    <property type="component" value="Unplaced"/>
</dbReference>
<proteinExistence type="predicted"/>
<evidence type="ECO:0000313" key="2">
    <source>
        <dbReference type="WBParaSite" id="PgR122_g023_t01"/>
    </source>
</evidence>
<dbReference type="AlphaFoldDB" id="A0A915CDN5"/>
<evidence type="ECO:0000313" key="1">
    <source>
        <dbReference type="Proteomes" id="UP000887569"/>
    </source>
</evidence>
<protein>
    <submittedName>
        <fullName evidence="2">Uncharacterized protein</fullName>
    </submittedName>
</protein>
<sequence>MSLETEPVDFCTKTLRRSSSKVRIFVELQIIVSVGRVSKLLRRPGIGPGPPAWQASILPLNHRRGFLCPHSGGPSLRHVFRDRTRGLLHQNTYHVFFESEDFCQTSDHGLCWPGFKVVASAGNRTRAARVGFDGSSTESQTHVNVNC</sequence>
<dbReference type="WBParaSite" id="PgR122_g023_t01">
    <property type="protein sequence ID" value="PgR122_g023_t01"/>
    <property type="gene ID" value="PgR122_g023"/>
</dbReference>
<organism evidence="1 2">
    <name type="scientific">Parascaris univalens</name>
    <name type="common">Nematode worm</name>
    <dbReference type="NCBI Taxonomy" id="6257"/>
    <lineage>
        <taxon>Eukaryota</taxon>
        <taxon>Metazoa</taxon>
        <taxon>Ecdysozoa</taxon>
        <taxon>Nematoda</taxon>
        <taxon>Chromadorea</taxon>
        <taxon>Rhabditida</taxon>
        <taxon>Spirurina</taxon>
        <taxon>Ascaridomorpha</taxon>
        <taxon>Ascaridoidea</taxon>
        <taxon>Ascarididae</taxon>
        <taxon>Parascaris</taxon>
    </lineage>
</organism>
<accession>A0A915CDN5</accession>
<name>A0A915CDN5_PARUN</name>